<evidence type="ECO:0000313" key="1">
    <source>
        <dbReference type="EMBL" id="JAH00359.1"/>
    </source>
</evidence>
<name>A0A0E9P766_ANGAN</name>
<accession>A0A0E9P766</accession>
<dbReference type="AlphaFoldDB" id="A0A0E9P766"/>
<protein>
    <submittedName>
        <fullName evidence="1">Uncharacterized protein</fullName>
    </submittedName>
</protein>
<reference evidence="1" key="2">
    <citation type="journal article" date="2015" name="Fish Shellfish Immunol.">
        <title>Early steps in the European eel (Anguilla anguilla)-Vibrio vulnificus interaction in the gills: Role of the RtxA13 toxin.</title>
        <authorList>
            <person name="Callol A."/>
            <person name="Pajuelo D."/>
            <person name="Ebbesson L."/>
            <person name="Teles M."/>
            <person name="MacKenzie S."/>
            <person name="Amaro C."/>
        </authorList>
    </citation>
    <scope>NUCLEOTIDE SEQUENCE</scope>
</reference>
<dbReference type="EMBL" id="GBXM01108218">
    <property type="protein sequence ID" value="JAH00359.1"/>
    <property type="molecule type" value="Transcribed_RNA"/>
</dbReference>
<organism evidence="1">
    <name type="scientific">Anguilla anguilla</name>
    <name type="common">European freshwater eel</name>
    <name type="synonym">Muraena anguilla</name>
    <dbReference type="NCBI Taxonomy" id="7936"/>
    <lineage>
        <taxon>Eukaryota</taxon>
        <taxon>Metazoa</taxon>
        <taxon>Chordata</taxon>
        <taxon>Craniata</taxon>
        <taxon>Vertebrata</taxon>
        <taxon>Euteleostomi</taxon>
        <taxon>Actinopterygii</taxon>
        <taxon>Neopterygii</taxon>
        <taxon>Teleostei</taxon>
        <taxon>Anguilliformes</taxon>
        <taxon>Anguillidae</taxon>
        <taxon>Anguilla</taxon>
    </lineage>
</organism>
<proteinExistence type="predicted"/>
<sequence length="31" mass="3432">MGKVFWKVFILSVSLIKACFKVSLPASVSVF</sequence>
<reference evidence="1" key="1">
    <citation type="submission" date="2014-11" db="EMBL/GenBank/DDBJ databases">
        <authorList>
            <person name="Amaro Gonzalez C."/>
        </authorList>
    </citation>
    <scope>NUCLEOTIDE SEQUENCE</scope>
</reference>